<dbReference type="GO" id="GO:0015204">
    <property type="term" value="F:urea transmembrane transporter activity"/>
    <property type="evidence" value="ECO:0007669"/>
    <property type="project" value="InterPro"/>
</dbReference>
<dbReference type="InterPro" id="IPR029020">
    <property type="entry name" value="Ammonium/urea_transptr"/>
</dbReference>
<feature type="transmembrane region" description="Helical" evidence="7">
    <location>
        <begin position="37"/>
        <end position="63"/>
    </location>
</feature>
<dbReference type="Proteomes" id="UP000326838">
    <property type="component" value="Unassembled WGS sequence"/>
</dbReference>
<dbReference type="Gene3D" id="1.10.3430.10">
    <property type="entry name" value="Ammonium transporter AmtB like domains"/>
    <property type="match status" value="1"/>
</dbReference>
<evidence type="ECO:0000256" key="1">
    <source>
        <dbReference type="ARBA" id="ARBA00004651"/>
    </source>
</evidence>
<name>A0A5N0T4W8_9MICO</name>
<dbReference type="GO" id="GO:0005886">
    <property type="term" value="C:plasma membrane"/>
    <property type="evidence" value="ECO:0007669"/>
    <property type="project" value="UniProtKB-SubCell"/>
</dbReference>
<evidence type="ECO:0000256" key="5">
    <source>
        <dbReference type="ARBA" id="ARBA00022989"/>
    </source>
</evidence>
<comment type="similarity">
    <text evidence="2">Belongs to the urea transporter family.</text>
</comment>
<accession>A0A5N0T4W8</accession>
<feature type="transmembrane region" description="Helical" evidence="7">
    <location>
        <begin position="101"/>
        <end position="124"/>
    </location>
</feature>
<evidence type="ECO:0000256" key="4">
    <source>
        <dbReference type="ARBA" id="ARBA00022692"/>
    </source>
</evidence>
<protein>
    <submittedName>
        <fullName evidence="8">Urea transporter</fullName>
    </submittedName>
</protein>
<dbReference type="EMBL" id="VYUY01000022">
    <property type="protein sequence ID" value="KAA9129953.1"/>
    <property type="molecule type" value="Genomic_DNA"/>
</dbReference>
<keyword evidence="4 7" id="KW-0812">Transmembrane</keyword>
<dbReference type="InterPro" id="IPR004937">
    <property type="entry name" value="Urea_transporter"/>
</dbReference>
<feature type="transmembrane region" description="Helical" evidence="7">
    <location>
        <begin position="75"/>
        <end position="95"/>
    </location>
</feature>
<feature type="transmembrane region" description="Helical" evidence="7">
    <location>
        <begin position="193"/>
        <end position="223"/>
    </location>
</feature>
<keyword evidence="6 7" id="KW-0472">Membrane</keyword>
<dbReference type="Pfam" id="PF03253">
    <property type="entry name" value="UT"/>
    <property type="match status" value="1"/>
</dbReference>
<proteinExistence type="inferred from homology"/>
<feature type="transmembrane region" description="Helical" evidence="7">
    <location>
        <begin position="285"/>
        <end position="305"/>
    </location>
</feature>
<keyword evidence="5 7" id="KW-1133">Transmembrane helix</keyword>
<feature type="transmembrane region" description="Helical" evidence="7">
    <location>
        <begin position="136"/>
        <end position="157"/>
    </location>
</feature>
<gene>
    <name evidence="8" type="ORF">F6B40_14765</name>
</gene>
<feature type="transmembrane region" description="Helical" evidence="7">
    <location>
        <begin position="235"/>
        <end position="252"/>
    </location>
</feature>
<dbReference type="PANTHER" id="PTHR10464:SF4">
    <property type="entry name" value="UREA TRANSPORTER"/>
    <property type="match status" value="1"/>
</dbReference>
<comment type="caution">
    <text evidence="8">The sequence shown here is derived from an EMBL/GenBank/DDBJ whole genome shotgun (WGS) entry which is preliminary data.</text>
</comment>
<dbReference type="AlphaFoldDB" id="A0A5N0T4W8"/>
<comment type="subcellular location">
    <subcellularLocation>
        <location evidence="1">Cell membrane</location>
        <topology evidence="1">Multi-pass membrane protein</topology>
    </subcellularLocation>
</comment>
<keyword evidence="3" id="KW-1003">Cell membrane</keyword>
<evidence type="ECO:0000256" key="3">
    <source>
        <dbReference type="ARBA" id="ARBA00022475"/>
    </source>
</evidence>
<sequence length="308" mass="32738">MDMTTTTRSSTGWRSWALGLVHGPSQIYFQQNVVTGLLVLVAFFIADWRMGVLALIGALGGILGGRLVRYPDSSVAAGMVSFCGTLVGAAVFAALGGDQWWSYVLAFVGGILTGPVTWLVDALFTRTALKKFQLPYTTAPFVIVATIIALSTLPLAVEAAASDLPDEPLPAFLLSLLTNVSQVVLVDNPWAGAVILLGLFIASWKVGLAALMGSLVGSLTAIVMGESWSELANGLANYSGVLTAIALAVTFLKSSAGSWFYALPWIVVTAVVTVLFHRLDLDTYTWPYILTTWVALIVAFYASGLKRP</sequence>
<keyword evidence="9" id="KW-1185">Reference proteome</keyword>
<evidence type="ECO:0000256" key="7">
    <source>
        <dbReference type="SAM" id="Phobius"/>
    </source>
</evidence>
<feature type="transmembrane region" description="Helical" evidence="7">
    <location>
        <begin position="259"/>
        <end position="279"/>
    </location>
</feature>
<evidence type="ECO:0000313" key="9">
    <source>
        <dbReference type="Proteomes" id="UP000326838"/>
    </source>
</evidence>
<evidence type="ECO:0000256" key="6">
    <source>
        <dbReference type="ARBA" id="ARBA00023136"/>
    </source>
</evidence>
<evidence type="ECO:0000256" key="2">
    <source>
        <dbReference type="ARBA" id="ARBA00005914"/>
    </source>
</evidence>
<evidence type="ECO:0000313" key="8">
    <source>
        <dbReference type="EMBL" id="KAA9129953.1"/>
    </source>
</evidence>
<reference evidence="9" key="1">
    <citation type="submission" date="2019-09" db="EMBL/GenBank/DDBJ databases">
        <title>Mumia zhuanghuii sp. nov. isolated from the intestinal contents of plateau pika (Ochotona curzoniae) in the Qinghai-Tibet plateau of China.</title>
        <authorList>
            <person name="Tian Z."/>
        </authorList>
    </citation>
    <scope>NUCLEOTIDE SEQUENCE [LARGE SCALE GENOMIC DNA]</scope>
    <source>
        <strain evidence="9">L-033</strain>
    </source>
</reference>
<organism evidence="8 9">
    <name type="scientific">Microbacterium caowuchunii</name>
    <dbReference type="NCBI Taxonomy" id="2614638"/>
    <lineage>
        <taxon>Bacteria</taxon>
        <taxon>Bacillati</taxon>
        <taxon>Actinomycetota</taxon>
        <taxon>Actinomycetes</taxon>
        <taxon>Micrococcales</taxon>
        <taxon>Microbacteriaceae</taxon>
        <taxon>Microbacterium</taxon>
    </lineage>
</organism>
<dbReference type="PANTHER" id="PTHR10464">
    <property type="entry name" value="UREA TRANSPORTER"/>
    <property type="match status" value="1"/>
</dbReference>